<dbReference type="Proteomes" id="UP000320055">
    <property type="component" value="Unassembled WGS sequence"/>
</dbReference>
<keyword evidence="9" id="KW-1185">Reference proteome</keyword>
<dbReference type="InterPro" id="IPR013762">
    <property type="entry name" value="Integrase-like_cat_sf"/>
</dbReference>
<dbReference type="Gene3D" id="1.10.443.10">
    <property type="entry name" value="Intergrase catalytic core"/>
    <property type="match status" value="1"/>
</dbReference>
<dbReference type="RefSeq" id="WP_144867492.1">
    <property type="nucleotide sequence ID" value="NZ_LR213831.1"/>
</dbReference>
<dbReference type="PANTHER" id="PTHR30349:SF41">
    <property type="entry name" value="INTEGRASE_RECOMBINASE PROTEIN MJ0367-RELATED"/>
    <property type="match status" value="1"/>
</dbReference>
<evidence type="ECO:0000256" key="5">
    <source>
        <dbReference type="PROSITE-ProRule" id="PRU01248"/>
    </source>
</evidence>
<dbReference type="PROSITE" id="PS51900">
    <property type="entry name" value="CB"/>
    <property type="match status" value="1"/>
</dbReference>
<dbReference type="PROSITE" id="PS51898">
    <property type="entry name" value="TYR_RECOMBINASE"/>
    <property type="match status" value="1"/>
</dbReference>
<keyword evidence="2" id="KW-0229">DNA integration</keyword>
<dbReference type="InterPro" id="IPR002104">
    <property type="entry name" value="Integrase_catalytic"/>
</dbReference>
<dbReference type="Pfam" id="PF02899">
    <property type="entry name" value="Phage_int_SAM_1"/>
    <property type="match status" value="1"/>
</dbReference>
<gene>
    <name evidence="8" type="ORF">H1P_730010</name>
</gene>
<dbReference type="GO" id="GO:0003677">
    <property type="term" value="F:DNA binding"/>
    <property type="evidence" value="ECO:0007669"/>
    <property type="project" value="UniProtKB-UniRule"/>
</dbReference>
<dbReference type="PANTHER" id="PTHR30349">
    <property type="entry name" value="PHAGE INTEGRASE-RELATED"/>
    <property type="match status" value="1"/>
</dbReference>
<dbReference type="AlphaFoldDB" id="A0A563W3J3"/>
<feature type="domain" description="Tyr recombinase" evidence="6">
    <location>
        <begin position="169"/>
        <end position="364"/>
    </location>
</feature>
<evidence type="ECO:0000256" key="1">
    <source>
        <dbReference type="ARBA" id="ARBA00008857"/>
    </source>
</evidence>
<dbReference type="GO" id="GO:0015074">
    <property type="term" value="P:DNA integration"/>
    <property type="evidence" value="ECO:0007669"/>
    <property type="project" value="UniProtKB-KW"/>
</dbReference>
<evidence type="ECO:0000259" key="6">
    <source>
        <dbReference type="PROSITE" id="PS51898"/>
    </source>
</evidence>
<dbReference type="InterPro" id="IPR050090">
    <property type="entry name" value="Tyrosine_recombinase_XerCD"/>
</dbReference>
<organism evidence="8 9">
    <name type="scientific">Hyella patelloides LEGE 07179</name>
    <dbReference type="NCBI Taxonomy" id="945734"/>
    <lineage>
        <taxon>Bacteria</taxon>
        <taxon>Bacillati</taxon>
        <taxon>Cyanobacteriota</taxon>
        <taxon>Cyanophyceae</taxon>
        <taxon>Pleurocapsales</taxon>
        <taxon>Hyellaceae</taxon>
        <taxon>Hyella</taxon>
    </lineage>
</organism>
<evidence type="ECO:0000256" key="2">
    <source>
        <dbReference type="ARBA" id="ARBA00022908"/>
    </source>
</evidence>
<dbReference type="InterPro" id="IPR011010">
    <property type="entry name" value="DNA_brk_join_enz"/>
</dbReference>
<evidence type="ECO:0000259" key="7">
    <source>
        <dbReference type="PROSITE" id="PS51900"/>
    </source>
</evidence>
<name>A0A563W3J3_9CYAN</name>
<dbReference type="OrthoDB" id="9803188at2"/>
<dbReference type="SUPFAM" id="SSF56349">
    <property type="entry name" value="DNA breaking-rejoining enzymes"/>
    <property type="match status" value="1"/>
</dbReference>
<dbReference type="Pfam" id="PF00589">
    <property type="entry name" value="Phage_integrase"/>
    <property type="match status" value="1"/>
</dbReference>
<evidence type="ECO:0000256" key="4">
    <source>
        <dbReference type="ARBA" id="ARBA00023172"/>
    </source>
</evidence>
<reference evidence="8 9" key="1">
    <citation type="submission" date="2019-01" db="EMBL/GenBank/DDBJ databases">
        <authorList>
            <person name="Brito A."/>
        </authorList>
    </citation>
    <scope>NUCLEOTIDE SEQUENCE [LARGE SCALE GENOMIC DNA]</scope>
    <source>
        <strain evidence="8">1</strain>
    </source>
</reference>
<evidence type="ECO:0000256" key="3">
    <source>
        <dbReference type="ARBA" id="ARBA00023125"/>
    </source>
</evidence>
<feature type="domain" description="Core-binding (CB)" evidence="7">
    <location>
        <begin position="25"/>
        <end position="124"/>
    </location>
</feature>
<accession>A0A563W3J3</accession>
<sequence>MITIERAIDPQTEERFSCVFDTETFLPVEPIQRYLNYCRKRQLAANTVVTYACRLLDFWHWLEYKSLNWQDVGLNELADFVNWYLLGGEVEVISEEVREVVSKRSPRTVNQAVTAIQGMYEFHAVEGRIDEKKFTKLAHGWGKRGGFLRGIVKSSPERRKRIKVKEPKVFPGCLTDEQVVQLANACYTYRDRLIVMLLRETGVRRGELLGLHLVDVADFDSRGRIRIVRRDDNPNNATAKGTEREIPILHNREEIQETFQAYLLEEYPPEAEQQGHGMLFVNLDSKYTGKPMTSARLNDLFYQLRDRTGIKAHPHLFRHTFATRMLQAGYMDEYVQQLLGHKSIATTKDIYSHVLDEMSLDAYLAKEEEE</sequence>
<dbReference type="InterPro" id="IPR044068">
    <property type="entry name" value="CB"/>
</dbReference>
<dbReference type="InterPro" id="IPR004107">
    <property type="entry name" value="Integrase_SAM-like_N"/>
</dbReference>
<keyword evidence="4" id="KW-0233">DNA recombination</keyword>
<dbReference type="Gene3D" id="1.10.150.130">
    <property type="match status" value="1"/>
</dbReference>
<keyword evidence="3 5" id="KW-0238">DNA-binding</keyword>
<dbReference type="InterPro" id="IPR010998">
    <property type="entry name" value="Integrase_recombinase_N"/>
</dbReference>
<evidence type="ECO:0000313" key="8">
    <source>
        <dbReference type="EMBL" id="VEP18269.1"/>
    </source>
</evidence>
<protein>
    <submittedName>
        <fullName evidence="8">Transposase</fullName>
    </submittedName>
</protein>
<comment type="similarity">
    <text evidence="1">Belongs to the 'phage' integrase family.</text>
</comment>
<dbReference type="EMBL" id="CAACVJ010000680">
    <property type="protein sequence ID" value="VEP18269.1"/>
    <property type="molecule type" value="Genomic_DNA"/>
</dbReference>
<evidence type="ECO:0000313" key="9">
    <source>
        <dbReference type="Proteomes" id="UP000320055"/>
    </source>
</evidence>
<dbReference type="GO" id="GO:0006310">
    <property type="term" value="P:DNA recombination"/>
    <property type="evidence" value="ECO:0007669"/>
    <property type="project" value="UniProtKB-KW"/>
</dbReference>
<proteinExistence type="inferred from homology"/>